<comment type="similarity">
    <text evidence="13">Belongs to the protein kinase superfamily. Tyr protein kinase family.</text>
</comment>
<dbReference type="PROSITE" id="PS50002">
    <property type="entry name" value="SH3"/>
    <property type="match status" value="1"/>
</dbReference>
<reference evidence="19" key="1">
    <citation type="submission" date="2012-12" db="EMBL/GenBank/DDBJ databases">
        <authorList>
            <person name="Hellsten U."/>
            <person name="Grimwood J."/>
            <person name="Chapman J.A."/>
            <person name="Shapiro H."/>
            <person name="Aerts A."/>
            <person name="Otillar R.P."/>
            <person name="Terry A.Y."/>
            <person name="Boore J.L."/>
            <person name="Simakov O."/>
            <person name="Marletaz F."/>
            <person name="Cho S.-J."/>
            <person name="Edsinger-Gonzales E."/>
            <person name="Havlak P."/>
            <person name="Kuo D.-H."/>
            <person name="Larsson T."/>
            <person name="Lv J."/>
            <person name="Arendt D."/>
            <person name="Savage R."/>
            <person name="Osoegawa K."/>
            <person name="de Jong P."/>
            <person name="Lindberg D.R."/>
            <person name="Seaver E.C."/>
            <person name="Weisblat D.A."/>
            <person name="Putnam N.H."/>
            <person name="Grigoriev I.V."/>
            <person name="Rokhsar D.S."/>
        </authorList>
    </citation>
    <scope>NUCLEOTIDE SEQUENCE</scope>
</reference>
<dbReference type="PROSITE" id="PS00107">
    <property type="entry name" value="PROTEIN_KINASE_ATP"/>
    <property type="match status" value="1"/>
</dbReference>
<keyword evidence="4 12" id="KW-0547">Nucleotide-binding</keyword>
<dbReference type="STRING" id="6412.T1G5J5"/>
<dbReference type="InterPro" id="IPR050198">
    <property type="entry name" value="Non-receptor_tyrosine_kinases"/>
</dbReference>
<dbReference type="SUPFAM" id="SSF55550">
    <property type="entry name" value="SH2 domain"/>
    <property type="match status" value="1"/>
</dbReference>
<dbReference type="Gene3D" id="2.30.30.40">
    <property type="entry name" value="SH3 Domains"/>
    <property type="match status" value="1"/>
</dbReference>
<keyword evidence="5 13" id="KW-0418">Kinase</keyword>
<evidence type="ECO:0000256" key="5">
    <source>
        <dbReference type="ARBA" id="ARBA00022777"/>
    </source>
</evidence>
<evidence type="ECO:0000256" key="11">
    <source>
        <dbReference type="PROSITE-ProRule" id="PRU00192"/>
    </source>
</evidence>
<keyword evidence="2" id="KW-0597">Phosphoprotein</keyword>
<dbReference type="Pfam" id="PF07714">
    <property type="entry name" value="PK_Tyr_Ser-Thr"/>
    <property type="match status" value="1"/>
</dbReference>
<feature type="domain" description="SH2" evidence="14">
    <location>
        <begin position="79"/>
        <end position="176"/>
    </location>
</feature>
<dbReference type="CDD" id="cd05034">
    <property type="entry name" value="PTKc_Src_like"/>
    <property type="match status" value="1"/>
</dbReference>
<evidence type="ECO:0000256" key="2">
    <source>
        <dbReference type="ARBA" id="ARBA00022553"/>
    </source>
</evidence>
<accession>T1G5J5</accession>
<dbReference type="InterPro" id="IPR000719">
    <property type="entry name" value="Prot_kinase_dom"/>
</dbReference>
<dbReference type="EC" id="2.7.10.2" evidence="13"/>
<dbReference type="EnsemblMetazoa" id="HelroT84516">
    <property type="protein sequence ID" value="HelroP84516"/>
    <property type="gene ID" value="HelroG84516"/>
</dbReference>
<dbReference type="PROSITE" id="PS50011">
    <property type="entry name" value="PROTEIN_KINASE_DOM"/>
    <property type="match status" value="1"/>
</dbReference>
<dbReference type="PRINTS" id="PR00452">
    <property type="entry name" value="SH3DOMAIN"/>
</dbReference>
<dbReference type="Pfam" id="PF00018">
    <property type="entry name" value="SH3_1"/>
    <property type="match status" value="1"/>
</dbReference>
<dbReference type="SMART" id="SM00326">
    <property type="entry name" value="SH3"/>
    <property type="match status" value="1"/>
</dbReference>
<dbReference type="FunCoup" id="T1G5J5">
    <property type="interactions" value="327"/>
</dbReference>
<dbReference type="GO" id="GO:0007169">
    <property type="term" value="P:cell surface receptor protein tyrosine kinase signaling pathway"/>
    <property type="evidence" value="ECO:0000318"/>
    <property type="project" value="GO_Central"/>
</dbReference>
<dbReference type="InterPro" id="IPR001452">
    <property type="entry name" value="SH3_domain"/>
</dbReference>
<dbReference type="EMBL" id="KB097144">
    <property type="protein sequence ID" value="ESN98506.1"/>
    <property type="molecule type" value="Genomic_DNA"/>
</dbReference>
<dbReference type="AlphaFoldDB" id="T1G5J5"/>
<evidence type="ECO:0000256" key="10">
    <source>
        <dbReference type="PROSITE-ProRule" id="PRU00191"/>
    </source>
</evidence>
<feature type="binding site" evidence="12">
    <location>
        <position position="223"/>
    </location>
    <ligand>
        <name>ATP</name>
        <dbReference type="ChEBI" id="CHEBI:30616"/>
    </ligand>
</feature>
<protein>
    <recommendedName>
        <fullName evidence="13">Tyrosine-protein kinase</fullName>
        <ecNumber evidence="13">2.7.10.2</ecNumber>
    </recommendedName>
</protein>
<dbReference type="GO" id="GO:0030154">
    <property type="term" value="P:cell differentiation"/>
    <property type="evidence" value="ECO:0000318"/>
    <property type="project" value="GO_Central"/>
</dbReference>
<keyword evidence="6 12" id="KW-0067">ATP-binding</keyword>
<dbReference type="InterPro" id="IPR011009">
    <property type="entry name" value="Kinase-like_dom_sf"/>
</dbReference>
<dbReference type="HOGENOM" id="CLU_000288_7_2_1"/>
<dbReference type="RefSeq" id="XP_009023329.1">
    <property type="nucleotide sequence ID" value="XM_009025081.1"/>
</dbReference>
<dbReference type="FunFam" id="3.30.505.10:FF:000115">
    <property type="entry name" value="Tyrosine-protein kinase"/>
    <property type="match status" value="1"/>
</dbReference>
<dbReference type="CDD" id="cd11845">
    <property type="entry name" value="SH3_Src_like"/>
    <property type="match status" value="1"/>
</dbReference>
<dbReference type="InterPro" id="IPR036028">
    <property type="entry name" value="SH3-like_dom_sf"/>
</dbReference>
<evidence type="ECO:0000256" key="8">
    <source>
        <dbReference type="ARBA" id="ARBA00023137"/>
    </source>
</evidence>
<dbReference type="InterPro" id="IPR017441">
    <property type="entry name" value="Protein_kinase_ATP_BS"/>
</dbReference>
<evidence type="ECO:0000256" key="9">
    <source>
        <dbReference type="ARBA" id="ARBA00051245"/>
    </source>
</evidence>
<evidence type="ECO:0000259" key="14">
    <source>
        <dbReference type="PROSITE" id="PS50001"/>
    </source>
</evidence>
<evidence type="ECO:0000259" key="16">
    <source>
        <dbReference type="PROSITE" id="PS50011"/>
    </source>
</evidence>
<dbReference type="Gene3D" id="3.30.505.10">
    <property type="entry name" value="SH2 domain"/>
    <property type="match status" value="1"/>
</dbReference>
<evidence type="ECO:0000256" key="12">
    <source>
        <dbReference type="PROSITE-ProRule" id="PRU10141"/>
    </source>
</evidence>
<dbReference type="Proteomes" id="UP000015101">
    <property type="component" value="Unassembled WGS sequence"/>
</dbReference>
<keyword evidence="8 13" id="KW-0829">Tyrosine-protein kinase</keyword>
<reference evidence="18" key="3">
    <citation type="submission" date="2015-06" db="UniProtKB">
        <authorList>
            <consortium name="EnsemblMetazoa"/>
        </authorList>
    </citation>
    <scope>IDENTIFICATION</scope>
</reference>
<dbReference type="InterPro" id="IPR001245">
    <property type="entry name" value="Ser-Thr/Tyr_kinase_cat_dom"/>
</dbReference>
<keyword evidence="1 11" id="KW-0728">SH3 domain</keyword>
<dbReference type="SUPFAM" id="SSF50044">
    <property type="entry name" value="SH3-domain"/>
    <property type="match status" value="1"/>
</dbReference>
<dbReference type="OrthoDB" id="4062651at2759"/>
<dbReference type="Gene3D" id="1.10.510.10">
    <property type="entry name" value="Transferase(Phosphotransferase) domain 1"/>
    <property type="match status" value="1"/>
</dbReference>
<dbReference type="OMA" id="DKQLMLP"/>
<evidence type="ECO:0000256" key="6">
    <source>
        <dbReference type="ARBA" id="ARBA00022840"/>
    </source>
</evidence>
<evidence type="ECO:0000313" key="17">
    <source>
        <dbReference type="EMBL" id="ESN98506.1"/>
    </source>
</evidence>
<dbReference type="SUPFAM" id="SSF56112">
    <property type="entry name" value="Protein kinase-like (PK-like)"/>
    <property type="match status" value="1"/>
</dbReference>
<dbReference type="GO" id="GO:0005102">
    <property type="term" value="F:signaling receptor binding"/>
    <property type="evidence" value="ECO:0000318"/>
    <property type="project" value="GO_Central"/>
</dbReference>
<dbReference type="GO" id="GO:0004715">
    <property type="term" value="F:non-membrane spanning protein tyrosine kinase activity"/>
    <property type="evidence" value="ECO:0000318"/>
    <property type="project" value="GO_Central"/>
</dbReference>
<keyword evidence="7 10" id="KW-0727">SH2 domain</keyword>
<evidence type="ECO:0000313" key="18">
    <source>
        <dbReference type="EnsemblMetazoa" id="HelroP84516"/>
    </source>
</evidence>
<organism evidence="18 19">
    <name type="scientific">Helobdella robusta</name>
    <name type="common">Californian leech</name>
    <dbReference type="NCBI Taxonomy" id="6412"/>
    <lineage>
        <taxon>Eukaryota</taxon>
        <taxon>Metazoa</taxon>
        <taxon>Spiralia</taxon>
        <taxon>Lophotrochozoa</taxon>
        <taxon>Annelida</taxon>
        <taxon>Clitellata</taxon>
        <taxon>Hirudinea</taxon>
        <taxon>Rhynchobdellida</taxon>
        <taxon>Glossiphoniidae</taxon>
        <taxon>Helobdella</taxon>
    </lineage>
</organism>
<dbReference type="PROSITE" id="PS50001">
    <property type="entry name" value="SH2"/>
    <property type="match status" value="1"/>
</dbReference>
<evidence type="ECO:0000256" key="7">
    <source>
        <dbReference type="ARBA" id="ARBA00022999"/>
    </source>
</evidence>
<evidence type="ECO:0000259" key="15">
    <source>
        <dbReference type="PROSITE" id="PS50002"/>
    </source>
</evidence>
<dbReference type="EMBL" id="AMQM01005893">
    <property type="status" value="NOT_ANNOTATED_CDS"/>
    <property type="molecule type" value="Genomic_DNA"/>
</dbReference>
<feature type="domain" description="SH3" evidence="15">
    <location>
        <begin position="11"/>
        <end position="73"/>
    </location>
</feature>
<proteinExistence type="inferred from homology"/>
<evidence type="ECO:0000256" key="1">
    <source>
        <dbReference type="ARBA" id="ARBA00022443"/>
    </source>
</evidence>
<dbReference type="InterPro" id="IPR000980">
    <property type="entry name" value="SH2"/>
</dbReference>
<name>T1G5J5_HELRO</name>
<dbReference type="InterPro" id="IPR036860">
    <property type="entry name" value="SH2_dom_sf"/>
</dbReference>
<keyword evidence="19" id="KW-1185">Reference proteome</keyword>
<dbReference type="Gene3D" id="3.30.200.20">
    <property type="entry name" value="Phosphorylase Kinase, domain 1"/>
    <property type="match status" value="1"/>
</dbReference>
<dbReference type="PROSITE" id="PS00109">
    <property type="entry name" value="PROTEIN_KINASE_TYR"/>
    <property type="match status" value="1"/>
</dbReference>
<dbReference type="FunFam" id="3.30.200.20:FF:000053">
    <property type="entry name" value="Tyrosine-protein kinase"/>
    <property type="match status" value="1"/>
</dbReference>
<dbReference type="InterPro" id="IPR020635">
    <property type="entry name" value="Tyr_kinase_cat_dom"/>
</dbReference>
<evidence type="ECO:0000256" key="13">
    <source>
        <dbReference type="RuleBase" id="RU362096"/>
    </source>
</evidence>
<dbReference type="GeneID" id="20216342"/>
<dbReference type="PRINTS" id="PR00109">
    <property type="entry name" value="TYRKINASE"/>
</dbReference>
<dbReference type="CTD" id="20216342"/>
<sequence>MILLKYQLLKIAQKIVKALYDYDARQIDDLGFRKGDRLAIIGTNDMDDWWLARHTTNGRQGYIPSNYVVLDDNRPESQDWWFSIDRREADKQLMLPGNPRGTFLIRKSQDNRSYALSIRDYVQELREVTIKHYRIRVMDDGGVYISPKRTFIDLLHLVEHYQAQADGLCYQLTKACPKEPEAIPFKELEVDRSEIEKRSKLGAGQFGEVWSGKFRRMVDVAIKTLKPGSMSPEAFLEEAKIMHRLRHRKLVQLMGVCTKGEPMYIITELMVNGSLLEYLQKDNGRNINIRCILDMAAQIADGMAYLEEQNYIHRDLRAANILVGENNTVKVADFGLARLLEDPAMHDNDNDAIYNAREDAKFPIKWTAPEAAFKRRFSIKSDVWSFGILLYEMITFGRVPYPGMDNATTLQRLQEGYRMPRPSGGVIECPVRMYDMMIQSWDRMPEKRPTFAYLKDFFNDYATETEGQYQPQE</sequence>
<reference evidence="17 19" key="2">
    <citation type="journal article" date="2013" name="Nature">
        <title>Insights into bilaterian evolution from three spiralian genomes.</title>
        <authorList>
            <person name="Simakov O."/>
            <person name="Marletaz F."/>
            <person name="Cho S.J."/>
            <person name="Edsinger-Gonzales E."/>
            <person name="Havlak P."/>
            <person name="Hellsten U."/>
            <person name="Kuo D.H."/>
            <person name="Larsson T."/>
            <person name="Lv J."/>
            <person name="Arendt D."/>
            <person name="Savage R."/>
            <person name="Osoegawa K."/>
            <person name="de Jong P."/>
            <person name="Grimwood J."/>
            <person name="Chapman J.A."/>
            <person name="Shapiro H."/>
            <person name="Aerts A."/>
            <person name="Otillar R.P."/>
            <person name="Terry A.Y."/>
            <person name="Boore J.L."/>
            <person name="Grigoriev I.V."/>
            <person name="Lindberg D.R."/>
            <person name="Seaver E.C."/>
            <person name="Weisblat D.A."/>
            <person name="Putnam N.H."/>
            <person name="Rokhsar D.S."/>
        </authorList>
    </citation>
    <scope>NUCLEOTIDE SEQUENCE</scope>
</reference>
<evidence type="ECO:0000256" key="3">
    <source>
        <dbReference type="ARBA" id="ARBA00022679"/>
    </source>
</evidence>
<dbReference type="InterPro" id="IPR008266">
    <property type="entry name" value="Tyr_kinase_AS"/>
</dbReference>
<evidence type="ECO:0000256" key="4">
    <source>
        <dbReference type="ARBA" id="ARBA00022741"/>
    </source>
</evidence>
<keyword evidence="3 13" id="KW-0808">Transferase</keyword>
<feature type="domain" description="Protein kinase" evidence="16">
    <location>
        <begin position="195"/>
        <end position="458"/>
    </location>
</feature>
<dbReference type="GO" id="GO:0005524">
    <property type="term" value="F:ATP binding"/>
    <property type="evidence" value="ECO:0007669"/>
    <property type="project" value="UniProtKB-UniRule"/>
</dbReference>
<dbReference type="FunFam" id="1.10.510.10:FF:000399">
    <property type="entry name" value="Tyrosine-protein kinase"/>
    <property type="match status" value="1"/>
</dbReference>
<dbReference type="PANTHER" id="PTHR24418">
    <property type="entry name" value="TYROSINE-PROTEIN KINASE"/>
    <property type="match status" value="1"/>
</dbReference>
<evidence type="ECO:0000313" key="19">
    <source>
        <dbReference type="Proteomes" id="UP000015101"/>
    </source>
</evidence>
<dbReference type="KEGG" id="hro:HELRODRAFT_84516"/>
<dbReference type="InParanoid" id="T1G5J5"/>
<dbReference type="PRINTS" id="PR00401">
    <property type="entry name" value="SH2DOMAIN"/>
</dbReference>
<dbReference type="GO" id="GO:0005886">
    <property type="term" value="C:plasma membrane"/>
    <property type="evidence" value="ECO:0000318"/>
    <property type="project" value="GO_Central"/>
</dbReference>
<dbReference type="Pfam" id="PF00017">
    <property type="entry name" value="SH2"/>
    <property type="match status" value="1"/>
</dbReference>
<dbReference type="eggNOG" id="KOG0197">
    <property type="taxonomic scope" value="Eukaryota"/>
</dbReference>
<gene>
    <name evidence="18" type="primary">20216342</name>
    <name evidence="17" type="ORF">HELRODRAFT_84516</name>
</gene>
<comment type="catalytic activity">
    <reaction evidence="9 13">
        <text>L-tyrosyl-[protein] + ATP = O-phospho-L-tyrosyl-[protein] + ADP + H(+)</text>
        <dbReference type="Rhea" id="RHEA:10596"/>
        <dbReference type="Rhea" id="RHEA-COMP:10136"/>
        <dbReference type="Rhea" id="RHEA-COMP:20101"/>
        <dbReference type="ChEBI" id="CHEBI:15378"/>
        <dbReference type="ChEBI" id="CHEBI:30616"/>
        <dbReference type="ChEBI" id="CHEBI:46858"/>
        <dbReference type="ChEBI" id="CHEBI:61978"/>
        <dbReference type="ChEBI" id="CHEBI:456216"/>
        <dbReference type="EC" id="2.7.10.2"/>
    </reaction>
</comment>
<dbReference type="SMART" id="SM00252">
    <property type="entry name" value="SH2"/>
    <property type="match status" value="1"/>
</dbReference>
<dbReference type="SMART" id="SM00219">
    <property type="entry name" value="TyrKc"/>
    <property type="match status" value="1"/>
</dbReference>